<keyword evidence="2" id="KW-1133">Transmembrane helix</keyword>
<feature type="signal peptide" evidence="3">
    <location>
        <begin position="1"/>
        <end position="27"/>
    </location>
</feature>
<dbReference type="RefSeq" id="WP_404634718.1">
    <property type="nucleotide sequence ID" value="NZ_JADIKM010000004.1"/>
</dbReference>
<dbReference type="InterPro" id="IPR029787">
    <property type="entry name" value="Nucleotide_cyclase"/>
</dbReference>
<dbReference type="InterPro" id="IPR000160">
    <property type="entry name" value="GGDEF_dom"/>
</dbReference>
<dbReference type="SMART" id="SM00267">
    <property type="entry name" value="GGDEF"/>
    <property type="match status" value="1"/>
</dbReference>
<dbReference type="Proteomes" id="UP001620460">
    <property type="component" value="Unassembled WGS sequence"/>
</dbReference>
<sequence length="592" mass="64917">MAPTGKHGRWLLAALAALLLCVHPAAASTGDQITDAHAFLDQTEAIRTKDHPQFVQRLKQIHQSAVALSDKDRWHLRYLDTWEAMFEGNYPASREQFQQIIRDSHDPSLAAKSSALLAMSYAVNHDYGKAVELANRLSAQLPDIPEGDTRQQVLGFLAQAFNFVGHTDLALKYARMMLSGTPAGESTCYPQLLEVFALSGGKTLASDSNELRSAIESCTSAGQPVSVNALRLVQGDRFLAEKQPAKTIATLDRIAASIQTNNYKAHLISAMTMRARADEQLGLDDQAMQAASKALAIGGLDGVSEWQRDAYGVLYRVSKRKGNAAAALDYYEHYVEQDRGYLNDVSARSLAFQLAKQQMTLKELETDALRKQNSILKLQQALNAKAVETSRLYIALLLIGLTGIALWLFRTTRSQLRFKRMATRDGLTGTLNHQHFMGECGRRLSALEKRPGHACLIWIDLDHFKQINDTHGHAIGDAALRHSVAICQQQLRPGDLIGRLGGEEFGILLGDCPREQAIAIADRIRLAIEASPMVLDEAVVSISASIGVASTTTSGHELQRLCRDADAALYRAKRAGRNRVVADADDRDAVCA</sequence>
<dbReference type="PROSITE" id="PS50887">
    <property type="entry name" value="GGDEF"/>
    <property type="match status" value="1"/>
</dbReference>
<feature type="domain" description="GGDEF" evidence="4">
    <location>
        <begin position="452"/>
        <end position="585"/>
    </location>
</feature>
<keyword evidence="2" id="KW-0812">Transmembrane</keyword>
<dbReference type="EMBL" id="JADIKM010000004">
    <property type="protein sequence ID" value="MFK2905323.1"/>
    <property type="molecule type" value="Genomic_DNA"/>
</dbReference>
<dbReference type="InterPro" id="IPR050469">
    <property type="entry name" value="Diguanylate_Cyclase"/>
</dbReference>
<proteinExistence type="predicted"/>
<evidence type="ECO:0000259" key="4">
    <source>
        <dbReference type="PROSITE" id="PS50887"/>
    </source>
</evidence>
<dbReference type="EC" id="2.7.7.65" evidence="1"/>
<comment type="caution">
    <text evidence="5">The sequence shown here is derived from an EMBL/GenBank/DDBJ whole genome shotgun (WGS) entry which is preliminary data.</text>
</comment>
<feature type="chain" id="PRO_5046009805" description="diguanylate cyclase" evidence="3">
    <location>
        <begin position="28"/>
        <end position="592"/>
    </location>
</feature>
<name>A0ABW8JVZ0_9GAMM</name>
<evidence type="ECO:0000313" key="5">
    <source>
        <dbReference type="EMBL" id="MFK2905323.1"/>
    </source>
</evidence>
<protein>
    <recommendedName>
        <fullName evidence="1">diguanylate cyclase</fullName>
        <ecNumber evidence="1">2.7.7.65</ecNumber>
    </recommendedName>
</protein>
<accession>A0ABW8JVZ0</accession>
<feature type="transmembrane region" description="Helical" evidence="2">
    <location>
        <begin position="392"/>
        <end position="409"/>
    </location>
</feature>
<dbReference type="NCBIfam" id="TIGR00254">
    <property type="entry name" value="GGDEF"/>
    <property type="match status" value="1"/>
</dbReference>
<dbReference type="SUPFAM" id="SSF48452">
    <property type="entry name" value="TPR-like"/>
    <property type="match status" value="2"/>
</dbReference>
<keyword evidence="2" id="KW-0472">Membrane</keyword>
<dbReference type="CDD" id="cd01949">
    <property type="entry name" value="GGDEF"/>
    <property type="match status" value="1"/>
</dbReference>
<dbReference type="PANTHER" id="PTHR45138:SF24">
    <property type="entry name" value="DIGUANYLATE CYCLASE DGCC-RELATED"/>
    <property type="match status" value="1"/>
</dbReference>
<keyword evidence="6" id="KW-1185">Reference proteome</keyword>
<dbReference type="Gene3D" id="3.30.70.270">
    <property type="match status" value="1"/>
</dbReference>
<evidence type="ECO:0000256" key="2">
    <source>
        <dbReference type="SAM" id="Phobius"/>
    </source>
</evidence>
<dbReference type="Pfam" id="PF00990">
    <property type="entry name" value="GGDEF"/>
    <property type="match status" value="1"/>
</dbReference>
<dbReference type="SUPFAM" id="SSF55073">
    <property type="entry name" value="Nucleotide cyclase"/>
    <property type="match status" value="1"/>
</dbReference>
<evidence type="ECO:0000256" key="1">
    <source>
        <dbReference type="ARBA" id="ARBA00012528"/>
    </source>
</evidence>
<evidence type="ECO:0000313" key="6">
    <source>
        <dbReference type="Proteomes" id="UP001620460"/>
    </source>
</evidence>
<dbReference type="InterPro" id="IPR011990">
    <property type="entry name" value="TPR-like_helical_dom_sf"/>
</dbReference>
<gene>
    <name evidence="5" type="ORF">ISP17_15275</name>
</gene>
<dbReference type="InterPro" id="IPR043128">
    <property type="entry name" value="Rev_trsase/Diguanyl_cyclase"/>
</dbReference>
<organism evidence="5 6">
    <name type="scientific">Dyella ginsengisoli</name>
    <dbReference type="NCBI Taxonomy" id="363848"/>
    <lineage>
        <taxon>Bacteria</taxon>
        <taxon>Pseudomonadati</taxon>
        <taxon>Pseudomonadota</taxon>
        <taxon>Gammaproteobacteria</taxon>
        <taxon>Lysobacterales</taxon>
        <taxon>Rhodanobacteraceae</taxon>
        <taxon>Dyella</taxon>
    </lineage>
</organism>
<keyword evidence="3" id="KW-0732">Signal</keyword>
<evidence type="ECO:0000256" key="3">
    <source>
        <dbReference type="SAM" id="SignalP"/>
    </source>
</evidence>
<dbReference type="PANTHER" id="PTHR45138">
    <property type="entry name" value="REGULATORY COMPONENTS OF SENSORY TRANSDUCTION SYSTEM"/>
    <property type="match status" value="1"/>
</dbReference>
<reference evidence="5 6" key="1">
    <citation type="submission" date="2020-10" db="EMBL/GenBank/DDBJ databases">
        <title>Phylogeny of dyella-like bacteria.</title>
        <authorList>
            <person name="Fu J."/>
        </authorList>
    </citation>
    <scope>NUCLEOTIDE SEQUENCE [LARGE SCALE GENOMIC DNA]</scope>
    <source>
        <strain evidence="5 6">Gsoil3046</strain>
    </source>
</reference>
<dbReference type="Gene3D" id="1.25.40.10">
    <property type="entry name" value="Tetratricopeptide repeat domain"/>
    <property type="match status" value="1"/>
</dbReference>